<organism evidence="2 3">
    <name type="scientific">Actinokineospora bangkokensis</name>
    <dbReference type="NCBI Taxonomy" id="1193682"/>
    <lineage>
        <taxon>Bacteria</taxon>
        <taxon>Bacillati</taxon>
        <taxon>Actinomycetota</taxon>
        <taxon>Actinomycetes</taxon>
        <taxon>Pseudonocardiales</taxon>
        <taxon>Pseudonocardiaceae</taxon>
        <taxon>Actinokineospora</taxon>
    </lineage>
</organism>
<dbReference type="RefSeq" id="WP_075978769.1">
    <property type="nucleotide sequence ID" value="NZ_MKQR01000032.1"/>
</dbReference>
<comment type="caution">
    <text evidence="2">The sequence shown here is derived from an EMBL/GenBank/DDBJ whole genome shotgun (WGS) entry which is preliminary data.</text>
</comment>
<evidence type="ECO:0000313" key="3">
    <source>
        <dbReference type="Proteomes" id="UP000186040"/>
    </source>
</evidence>
<accession>A0A1Q9LC50</accession>
<sequence length="87" mass="9398">MQHARAITQFIIDEFLPDVAPADLDPHADLIADGVIDSLGLLKLLVWLETEHGLRADDLELSPERFKSVAAIDGLIAEHAATAVEAT</sequence>
<reference evidence="2 3" key="1">
    <citation type="submission" date="2016-10" db="EMBL/GenBank/DDBJ databases">
        <title>The Draft Genome Sequence of Actinokineospora bangkokensis 44EHWT reveals the biosynthetic pathway of antifungal compounds Thailandins with unusual extender unit butylmalonyl-CoA.</title>
        <authorList>
            <person name="Greule A."/>
            <person name="Intra B."/>
            <person name="Flemming S."/>
            <person name="Rommel M.G."/>
            <person name="Panbangred W."/>
            <person name="Bechthold A."/>
        </authorList>
    </citation>
    <scope>NUCLEOTIDE SEQUENCE [LARGE SCALE GENOMIC DNA]</scope>
    <source>
        <strain evidence="2 3">44EHW</strain>
    </source>
</reference>
<dbReference type="EMBL" id="MKQR01000032">
    <property type="protein sequence ID" value="OLR89586.1"/>
    <property type="molecule type" value="Genomic_DNA"/>
</dbReference>
<dbReference type="Gene3D" id="1.10.1200.10">
    <property type="entry name" value="ACP-like"/>
    <property type="match status" value="1"/>
</dbReference>
<dbReference type="Proteomes" id="UP000186040">
    <property type="component" value="Unassembled WGS sequence"/>
</dbReference>
<protein>
    <recommendedName>
        <fullName evidence="1">Carrier domain-containing protein</fullName>
    </recommendedName>
</protein>
<dbReference type="InterPro" id="IPR009081">
    <property type="entry name" value="PP-bd_ACP"/>
</dbReference>
<dbReference type="AlphaFoldDB" id="A0A1Q9LC50"/>
<evidence type="ECO:0000259" key="1">
    <source>
        <dbReference type="PROSITE" id="PS50075"/>
    </source>
</evidence>
<evidence type="ECO:0000313" key="2">
    <source>
        <dbReference type="EMBL" id="OLR89586.1"/>
    </source>
</evidence>
<keyword evidence="3" id="KW-1185">Reference proteome</keyword>
<gene>
    <name evidence="2" type="ORF">BJP25_05840</name>
</gene>
<dbReference type="OrthoDB" id="2625323at2"/>
<name>A0A1Q9LC50_9PSEU</name>
<dbReference type="PROSITE" id="PS50075">
    <property type="entry name" value="CARRIER"/>
    <property type="match status" value="1"/>
</dbReference>
<dbReference type="InterPro" id="IPR036736">
    <property type="entry name" value="ACP-like_sf"/>
</dbReference>
<dbReference type="SUPFAM" id="SSF47336">
    <property type="entry name" value="ACP-like"/>
    <property type="match status" value="1"/>
</dbReference>
<dbReference type="STRING" id="1193682.BJP25_05840"/>
<proteinExistence type="predicted"/>
<feature type="domain" description="Carrier" evidence="1">
    <location>
        <begin position="2"/>
        <end position="80"/>
    </location>
</feature>